<evidence type="ECO:0000256" key="1">
    <source>
        <dbReference type="SAM" id="Phobius"/>
    </source>
</evidence>
<dbReference type="AlphaFoldDB" id="A0A0K2UYH5"/>
<name>A0A0K2UYH5_LEPSM</name>
<accession>A0A0K2UYH5</accession>
<keyword evidence="1" id="KW-0472">Membrane</keyword>
<sequence>LESKFVLLQEWTQYFLYIYVLLLVNIFPLNHLIRHLLFEITNPYLNTRSV</sequence>
<protein>
    <submittedName>
        <fullName evidence="2">Uncharacterized protein</fullName>
    </submittedName>
</protein>
<dbReference type="EMBL" id="HACA01025962">
    <property type="protein sequence ID" value="CDW43323.1"/>
    <property type="molecule type" value="Transcribed_RNA"/>
</dbReference>
<reference evidence="2" key="1">
    <citation type="submission" date="2014-05" db="EMBL/GenBank/DDBJ databases">
        <authorList>
            <person name="Chronopoulou M."/>
        </authorList>
    </citation>
    <scope>NUCLEOTIDE SEQUENCE</scope>
    <source>
        <tissue evidence="2">Whole organism</tissue>
    </source>
</reference>
<evidence type="ECO:0000313" key="2">
    <source>
        <dbReference type="EMBL" id="CDW43323.1"/>
    </source>
</evidence>
<proteinExistence type="predicted"/>
<feature type="transmembrane region" description="Helical" evidence="1">
    <location>
        <begin position="14"/>
        <end position="33"/>
    </location>
</feature>
<organism evidence="2">
    <name type="scientific">Lepeophtheirus salmonis</name>
    <name type="common">Salmon louse</name>
    <name type="synonym">Caligus salmonis</name>
    <dbReference type="NCBI Taxonomy" id="72036"/>
    <lineage>
        <taxon>Eukaryota</taxon>
        <taxon>Metazoa</taxon>
        <taxon>Ecdysozoa</taxon>
        <taxon>Arthropoda</taxon>
        <taxon>Crustacea</taxon>
        <taxon>Multicrustacea</taxon>
        <taxon>Hexanauplia</taxon>
        <taxon>Copepoda</taxon>
        <taxon>Siphonostomatoida</taxon>
        <taxon>Caligidae</taxon>
        <taxon>Lepeophtheirus</taxon>
    </lineage>
</organism>
<keyword evidence="1" id="KW-0812">Transmembrane</keyword>
<feature type="non-terminal residue" evidence="2">
    <location>
        <position position="1"/>
    </location>
</feature>
<keyword evidence="1" id="KW-1133">Transmembrane helix</keyword>